<accession>A0A7L5BD36</accession>
<feature type="active site" description="Nucleophile" evidence="4">
    <location>
        <position position="69"/>
    </location>
</feature>
<evidence type="ECO:0000313" key="7">
    <source>
        <dbReference type="EMBL" id="QIB36804.1"/>
    </source>
</evidence>
<evidence type="ECO:0000313" key="8">
    <source>
        <dbReference type="Proteomes" id="UP000464865"/>
    </source>
</evidence>
<keyword evidence="2 4" id="KW-0442">Lipid degradation</keyword>
<gene>
    <name evidence="7" type="ORF">G3A56_01335</name>
</gene>
<dbReference type="SUPFAM" id="SSF52151">
    <property type="entry name" value="FabD/lysophospholipase-like"/>
    <property type="match status" value="1"/>
</dbReference>
<dbReference type="GO" id="GO:0016042">
    <property type="term" value="P:lipid catabolic process"/>
    <property type="evidence" value="ECO:0007669"/>
    <property type="project" value="UniProtKB-UniRule"/>
</dbReference>
<dbReference type="Gene3D" id="3.40.1090.10">
    <property type="entry name" value="Cytosolic phospholipase A2 catalytic domain"/>
    <property type="match status" value="1"/>
</dbReference>
<evidence type="ECO:0000256" key="5">
    <source>
        <dbReference type="SAM" id="MobiDB-lite"/>
    </source>
</evidence>
<dbReference type="PROSITE" id="PS51635">
    <property type="entry name" value="PNPLA"/>
    <property type="match status" value="1"/>
</dbReference>
<dbReference type="PANTHER" id="PTHR14226:SF76">
    <property type="entry name" value="NTE FAMILY PROTEIN RSSA"/>
    <property type="match status" value="1"/>
</dbReference>
<keyword evidence="8" id="KW-1185">Reference proteome</keyword>
<dbReference type="PANTHER" id="PTHR14226">
    <property type="entry name" value="NEUROPATHY TARGET ESTERASE/SWISS CHEESE D.MELANOGASTER"/>
    <property type="match status" value="1"/>
</dbReference>
<organism evidence="7 8">
    <name type="scientific">Rhizobium oryzihabitans</name>
    <dbReference type="NCBI Taxonomy" id="2267833"/>
    <lineage>
        <taxon>Bacteria</taxon>
        <taxon>Pseudomonadati</taxon>
        <taxon>Pseudomonadota</taxon>
        <taxon>Alphaproteobacteria</taxon>
        <taxon>Hyphomicrobiales</taxon>
        <taxon>Rhizobiaceae</taxon>
        <taxon>Rhizobium/Agrobacterium group</taxon>
        <taxon>Rhizobium</taxon>
    </lineage>
</organism>
<dbReference type="KEGG" id="roy:G3A56_01335"/>
<dbReference type="InterPro" id="IPR002641">
    <property type="entry name" value="PNPLA_dom"/>
</dbReference>
<evidence type="ECO:0000256" key="1">
    <source>
        <dbReference type="ARBA" id="ARBA00022801"/>
    </source>
</evidence>
<keyword evidence="3 4" id="KW-0443">Lipid metabolism</keyword>
<sequence length="312" mass="33612">MLGWGNRHNPLAVGNPENIGNEPPVTEIVDTRRIALALGGGAARGWAHIGVLRALDEAGVKIGMIAGTSIGALVGGCYLAGKLDELEEFARSLTMRRIAGLLDLTIGGGGLFGGMRLTKRMQEHLEGLRVENLDHPFIAVATELRTGHEVWIHQGDLVTALRSSYALPGIFEPVQCNGRTLIDGALVNPVPVSVCRAYEQALVVAVNLNYDLFGRSAVVKHSASSPGGGAPPADHPPRPGLPGVMVQAFNIIQDRISRSRLAGDPPDLMLHPRINDIGLSEFHRASEAIDRGYEETRSRIPELTRMQQAFRR</sequence>
<protein>
    <submittedName>
        <fullName evidence="7">Patatin-like phospholipase family protein</fullName>
    </submittedName>
</protein>
<dbReference type="Pfam" id="PF01734">
    <property type="entry name" value="Patatin"/>
    <property type="match status" value="1"/>
</dbReference>
<comment type="caution">
    <text evidence="4">Lacks conserved residue(s) required for the propagation of feature annotation.</text>
</comment>
<evidence type="ECO:0000256" key="3">
    <source>
        <dbReference type="ARBA" id="ARBA00023098"/>
    </source>
</evidence>
<feature type="short sequence motif" description="DGA/G" evidence="4">
    <location>
        <begin position="183"/>
        <end position="185"/>
    </location>
</feature>
<feature type="region of interest" description="Disordered" evidence="5">
    <location>
        <begin position="221"/>
        <end position="240"/>
    </location>
</feature>
<feature type="short sequence motif" description="GXSXG" evidence="4">
    <location>
        <begin position="67"/>
        <end position="71"/>
    </location>
</feature>
<dbReference type="AlphaFoldDB" id="A0A7L5BD36"/>
<evidence type="ECO:0000256" key="4">
    <source>
        <dbReference type="PROSITE-ProRule" id="PRU01161"/>
    </source>
</evidence>
<evidence type="ECO:0000256" key="2">
    <source>
        <dbReference type="ARBA" id="ARBA00022963"/>
    </source>
</evidence>
<feature type="active site" description="Proton acceptor" evidence="4">
    <location>
        <position position="183"/>
    </location>
</feature>
<proteinExistence type="predicted"/>
<evidence type="ECO:0000259" key="6">
    <source>
        <dbReference type="PROSITE" id="PS51635"/>
    </source>
</evidence>
<dbReference type="InterPro" id="IPR016035">
    <property type="entry name" value="Acyl_Trfase/lysoPLipase"/>
</dbReference>
<feature type="region of interest" description="Disordered" evidence="5">
    <location>
        <begin position="1"/>
        <end position="20"/>
    </location>
</feature>
<dbReference type="GO" id="GO:0016787">
    <property type="term" value="F:hydrolase activity"/>
    <property type="evidence" value="ECO:0007669"/>
    <property type="project" value="UniProtKB-UniRule"/>
</dbReference>
<dbReference type="Proteomes" id="UP000464865">
    <property type="component" value="Chromosome M15-11"/>
</dbReference>
<dbReference type="InterPro" id="IPR050301">
    <property type="entry name" value="NTE"/>
</dbReference>
<name>A0A7L5BD36_9HYPH</name>
<feature type="domain" description="PNPLA" evidence="6">
    <location>
        <begin position="36"/>
        <end position="196"/>
    </location>
</feature>
<dbReference type="EMBL" id="CP048632">
    <property type="protein sequence ID" value="QIB36804.1"/>
    <property type="molecule type" value="Genomic_DNA"/>
</dbReference>
<keyword evidence="1 4" id="KW-0378">Hydrolase</keyword>
<dbReference type="RefSeq" id="WP_003495567.1">
    <property type="nucleotide sequence ID" value="NZ_CP048632.1"/>
</dbReference>
<reference evidence="7 8" key="1">
    <citation type="submission" date="2020-02" db="EMBL/GenBank/DDBJ databases">
        <title>Plant-Promoting Endophytic Bacterium Rhizobium oryzihabitans sp. nov., Isolated from the Root of Rice.</title>
        <authorList>
            <person name="zhao J."/>
            <person name="Zhang G."/>
        </authorList>
    </citation>
    <scope>NUCLEOTIDE SEQUENCE [LARGE SCALE GENOMIC DNA]</scope>
    <source>
        <strain evidence="7 8">M15</strain>
    </source>
</reference>